<keyword evidence="6" id="KW-0966">Cell projection</keyword>
<dbReference type="Proteomes" id="UP001530377">
    <property type="component" value="Unassembled WGS sequence"/>
</dbReference>
<dbReference type="AlphaFoldDB" id="A0ABD3RXR1"/>
<evidence type="ECO:0000256" key="7">
    <source>
        <dbReference type="SAM" id="MobiDB-lite"/>
    </source>
</evidence>
<feature type="compositionally biased region" description="Basic and acidic residues" evidence="7">
    <location>
        <begin position="45"/>
        <end position="58"/>
    </location>
</feature>
<keyword evidence="5" id="KW-0206">Cytoskeleton</keyword>
<comment type="subcellular location">
    <subcellularLocation>
        <location evidence="1">Cytoplasm</location>
        <location evidence="1">Cytoskeleton</location>
        <location evidence="1">Cilium basal body</location>
    </subcellularLocation>
</comment>
<feature type="region of interest" description="Disordered" evidence="7">
    <location>
        <begin position="1"/>
        <end position="58"/>
    </location>
</feature>
<evidence type="ECO:0000256" key="3">
    <source>
        <dbReference type="ARBA" id="ARBA00022490"/>
    </source>
</evidence>
<organism evidence="8 9">
    <name type="scientific">Cyclostephanos tholiformis</name>
    <dbReference type="NCBI Taxonomy" id="382380"/>
    <lineage>
        <taxon>Eukaryota</taxon>
        <taxon>Sar</taxon>
        <taxon>Stramenopiles</taxon>
        <taxon>Ochrophyta</taxon>
        <taxon>Bacillariophyta</taxon>
        <taxon>Coscinodiscophyceae</taxon>
        <taxon>Thalassiosirophycidae</taxon>
        <taxon>Stephanodiscales</taxon>
        <taxon>Stephanodiscaceae</taxon>
        <taxon>Cyclostephanos</taxon>
    </lineage>
</organism>
<comment type="similarity">
    <text evidence="2">Belongs to the IFT46 family.</text>
</comment>
<keyword evidence="3" id="KW-0963">Cytoplasm</keyword>
<evidence type="ECO:0000256" key="5">
    <source>
        <dbReference type="ARBA" id="ARBA00023212"/>
    </source>
</evidence>
<proteinExistence type="inferred from homology"/>
<feature type="compositionally biased region" description="Basic and acidic residues" evidence="7">
    <location>
        <begin position="243"/>
        <end position="256"/>
    </location>
</feature>
<keyword evidence="9" id="KW-1185">Reference proteome</keyword>
<feature type="region of interest" description="Disordered" evidence="7">
    <location>
        <begin position="227"/>
        <end position="256"/>
    </location>
</feature>
<feature type="compositionally biased region" description="Polar residues" evidence="7">
    <location>
        <begin position="14"/>
        <end position="44"/>
    </location>
</feature>
<evidence type="ECO:0000256" key="2">
    <source>
        <dbReference type="ARBA" id="ARBA00007700"/>
    </source>
</evidence>
<dbReference type="PANTHER" id="PTHR13376">
    <property type="entry name" value="INTRAFLAGELLAR TRANSPORT PROTEIN 46 HOMOLOG"/>
    <property type="match status" value="1"/>
</dbReference>
<dbReference type="EMBL" id="JALLPB020000122">
    <property type="protein sequence ID" value="KAL3817007.1"/>
    <property type="molecule type" value="Genomic_DNA"/>
</dbReference>
<evidence type="ECO:0000256" key="1">
    <source>
        <dbReference type="ARBA" id="ARBA00004120"/>
    </source>
</evidence>
<sequence length="256" mass="28762">MNITGLDDSRDDSSVNTEHSTANQRNSSFISELPSMQSPASNASTHDDASHEINPKPVDDYEIGDIELEKPFKVFLPQRIPSVGEVDPMIKIPRSDGVVDGVGGAILDEHIDAIQSNAAFAEPHLRNVTKNISRRAVAVRDIINTVKNTNEIDQWIQSVEETHSKKQQPTQNKMDYMKYQIKREIADEIKKGLLYIPSADIDLSVEEYARMLCSLFEIPVHEEGQRGGGVYGEEWSGPGDEEGEKREQPERLFDYH</sequence>
<name>A0ABD3RXR1_9STRA</name>
<comment type="caution">
    <text evidence="8">The sequence shown here is derived from an EMBL/GenBank/DDBJ whole genome shotgun (WGS) entry which is preliminary data.</text>
</comment>
<keyword evidence="4" id="KW-0969">Cilium</keyword>
<dbReference type="GO" id="GO:0120025">
    <property type="term" value="C:plasma membrane bounded cell projection"/>
    <property type="evidence" value="ECO:0007669"/>
    <property type="project" value="UniProtKB-ARBA"/>
</dbReference>
<reference evidence="8 9" key="1">
    <citation type="submission" date="2024-10" db="EMBL/GenBank/DDBJ databases">
        <title>Updated reference genomes for cyclostephanoid diatoms.</title>
        <authorList>
            <person name="Roberts W.R."/>
            <person name="Alverson A.J."/>
        </authorList>
    </citation>
    <scope>NUCLEOTIDE SEQUENCE [LARGE SCALE GENOMIC DNA]</scope>
    <source>
        <strain evidence="8 9">AJA228-03</strain>
    </source>
</reference>
<gene>
    <name evidence="8" type="ORF">ACHAXA_010127</name>
</gene>
<evidence type="ECO:0000313" key="8">
    <source>
        <dbReference type="EMBL" id="KAL3817007.1"/>
    </source>
</evidence>
<accession>A0ABD3RXR1</accession>
<dbReference type="InterPro" id="IPR022088">
    <property type="entry name" value="Intraflagellar_transp_cmplxB"/>
</dbReference>
<evidence type="ECO:0000313" key="9">
    <source>
        <dbReference type="Proteomes" id="UP001530377"/>
    </source>
</evidence>
<dbReference type="PANTHER" id="PTHR13376:SF0">
    <property type="entry name" value="INTRAFLAGELLAR TRANSPORT PROTEIN 46 HOMOLOG"/>
    <property type="match status" value="1"/>
</dbReference>
<protein>
    <submittedName>
        <fullName evidence="8">Uncharacterized protein</fullName>
    </submittedName>
</protein>
<evidence type="ECO:0000256" key="6">
    <source>
        <dbReference type="ARBA" id="ARBA00023273"/>
    </source>
</evidence>
<evidence type="ECO:0000256" key="4">
    <source>
        <dbReference type="ARBA" id="ARBA00023069"/>
    </source>
</evidence>
<dbReference type="Pfam" id="PF12317">
    <property type="entry name" value="IFT46_B_C"/>
    <property type="match status" value="1"/>
</dbReference>